<dbReference type="EMBL" id="KN732458">
    <property type="protein sequence ID" value="KIH58993.1"/>
    <property type="molecule type" value="Genomic_DNA"/>
</dbReference>
<proteinExistence type="predicted"/>
<dbReference type="OrthoDB" id="5865824at2759"/>
<reference evidence="1 2" key="1">
    <citation type="submission" date="2013-12" db="EMBL/GenBank/DDBJ databases">
        <title>Draft genome of the parsitic nematode Ancylostoma duodenale.</title>
        <authorList>
            <person name="Mitreva M."/>
        </authorList>
    </citation>
    <scope>NUCLEOTIDE SEQUENCE [LARGE SCALE GENOMIC DNA]</scope>
    <source>
        <strain evidence="1 2">Zhejiang</strain>
    </source>
</reference>
<accession>A0A0C2CQF8</accession>
<protein>
    <submittedName>
        <fullName evidence="1">Uncharacterized protein</fullName>
    </submittedName>
</protein>
<dbReference type="AlphaFoldDB" id="A0A0C2CQF8"/>
<organism evidence="1 2">
    <name type="scientific">Ancylostoma duodenale</name>
    <dbReference type="NCBI Taxonomy" id="51022"/>
    <lineage>
        <taxon>Eukaryota</taxon>
        <taxon>Metazoa</taxon>
        <taxon>Ecdysozoa</taxon>
        <taxon>Nematoda</taxon>
        <taxon>Chromadorea</taxon>
        <taxon>Rhabditida</taxon>
        <taxon>Rhabditina</taxon>
        <taxon>Rhabditomorpha</taxon>
        <taxon>Strongyloidea</taxon>
        <taxon>Ancylostomatidae</taxon>
        <taxon>Ancylostomatinae</taxon>
        <taxon>Ancylostoma</taxon>
    </lineage>
</organism>
<keyword evidence="2" id="KW-1185">Reference proteome</keyword>
<gene>
    <name evidence="1" type="ORF">ANCDUO_10790</name>
</gene>
<name>A0A0C2CQF8_9BILA</name>
<evidence type="ECO:0000313" key="2">
    <source>
        <dbReference type="Proteomes" id="UP000054047"/>
    </source>
</evidence>
<evidence type="ECO:0000313" key="1">
    <source>
        <dbReference type="EMBL" id="KIH58993.1"/>
    </source>
</evidence>
<sequence length="110" mass="13109">LIDLLSGSSSKLLNFYVNRKQQYQEPINKKSFWNGHPGRIQQKNNLDIRLNRKQTPARIRHRKIKILRKFIHEASSKGNRKCPDIMFKEGMLQNGKEYKNNMGFFLVRQH</sequence>
<feature type="non-terminal residue" evidence="1">
    <location>
        <position position="1"/>
    </location>
</feature>
<dbReference type="Proteomes" id="UP000054047">
    <property type="component" value="Unassembled WGS sequence"/>
</dbReference>